<dbReference type="InterPro" id="IPR001584">
    <property type="entry name" value="Integrase_cat-core"/>
</dbReference>
<dbReference type="PANTHER" id="PTHR46889:SF4">
    <property type="entry name" value="TRANSPOSASE INSO FOR INSERTION SEQUENCE ELEMENT IS911B-RELATED"/>
    <property type="match status" value="1"/>
</dbReference>
<organism evidence="2 3">
    <name type="scientific">Thorsellia kenyensis</name>
    <dbReference type="NCBI Taxonomy" id="1549888"/>
    <lineage>
        <taxon>Bacteria</taxon>
        <taxon>Pseudomonadati</taxon>
        <taxon>Pseudomonadota</taxon>
        <taxon>Gammaproteobacteria</taxon>
        <taxon>Enterobacterales</taxon>
        <taxon>Thorselliaceae</taxon>
        <taxon>Thorsellia</taxon>
    </lineage>
</organism>
<evidence type="ECO:0000259" key="1">
    <source>
        <dbReference type="PROSITE" id="PS50994"/>
    </source>
</evidence>
<name>A0ABV6CB84_9GAMM</name>
<feature type="domain" description="Integrase catalytic" evidence="1">
    <location>
        <begin position="1"/>
        <end position="173"/>
    </location>
</feature>
<dbReference type="EMBL" id="JBHLXE010000096">
    <property type="protein sequence ID" value="MFC0180225.1"/>
    <property type="molecule type" value="Genomic_DNA"/>
</dbReference>
<gene>
    <name evidence="2" type="ORF">ACFFIT_09070</name>
</gene>
<dbReference type="NCBIfam" id="NF033516">
    <property type="entry name" value="transpos_IS3"/>
    <property type="match status" value="1"/>
</dbReference>
<accession>A0ABV6CB84</accession>
<proteinExistence type="predicted"/>
<dbReference type="InterPro" id="IPR048020">
    <property type="entry name" value="Transpos_IS3"/>
</dbReference>
<dbReference type="PROSITE" id="PS50994">
    <property type="entry name" value="INTEGRASE"/>
    <property type="match status" value="1"/>
</dbReference>
<dbReference type="Gene3D" id="3.30.420.10">
    <property type="entry name" value="Ribonuclease H-like superfamily/Ribonuclease H"/>
    <property type="match status" value="1"/>
</dbReference>
<evidence type="ECO:0000313" key="3">
    <source>
        <dbReference type="Proteomes" id="UP001589758"/>
    </source>
</evidence>
<dbReference type="InterPro" id="IPR036397">
    <property type="entry name" value="RNaseH_sf"/>
</dbReference>
<dbReference type="Proteomes" id="UP001589758">
    <property type="component" value="Unassembled WGS sequence"/>
</dbReference>
<comment type="caution">
    <text evidence="2">The sequence shown here is derived from an EMBL/GenBank/DDBJ whole genome shotgun (WGS) entry which is preliminary data.</text>
</comment>
<dbReference type="RefSeq" id="WP_385877343.1">
    <property type="nucleotide sequence ID" value="NZ_JBHLXE010000096.1"/>
</dbReference>
<sequence length="176" mass="20731">MPNKLNREYNQLRLNKVWCSDITYIRTATGWSYLATVFDLGTKEVVGHAMSQTADTDLVIKALDHAIGKHIPKTKQLMFHSDQGCQYTSKKLRKFLKERKITQSMSWRGNCWDNVVQERFFRNLKFEYLDDLVLLNHHAAELAVERYIRYYNNIRLNSAIGYKTPLQKRKELQKTG</sequence>
<dbReference type="InterPro" id="IPR012337">
    <property type="entry name" value="RNaseH-like_sf"/>
</dbReference>
<dbReference type="InterPro" id="IPR050900">
    <property type="entry name" value="Transposase_IS3/IS150/IS904"/>
</dbReference>
<protein>
    <submittedName>
        <fullName evidence="2">IS3 family transposase</fullName>
    </submittedName>
</protein>
<evidence type="ECO:0000313" key="2">
    <source>
        <dbReference type="EMBL" id="MFC0180225.1"/>
    </source>
</evidence>
<dbReference type="Pfam" id="PF00665">
    <property type="entry name" value="rve"/>
    <property type="match status" value="1"/>
</dbReference>
<dbReference type="SUPFAM" id="SSF53098">
    <property type="entry name" value="Ribonuclease H-like"/>
    <property type="match status" value="1"/>
</dbReference>
<keyword evidence="3" id="KW-1185">Reference proteome</keyword>
<dbReference type="Pfam" id="PF13333">
    <property type="entry name" value="rve_2"/>
    <property type="match status" value="1"/>
</dbReference>
<dbReference type="PANTHER" id="PTHR46889">
    <property type="entry name" value="TRANSPOSASE INSF FOR INSERTION SEQUENCE IS3B-RELATED"/>
    <property type="match status" value="1"/>
</dbReference>
<reference evidence="2 3" key="1">
    <citation type="submission" date="2024-09" db="EMBL/GenBank/DDBJ databases">
        <authorList>
            <person name="Sun Q."/>
            <person name="Mori K."/>
        </authorList>
    </citation>
    <scope>NUCLEOTIDE SEQUENCE [LARGE SCALE GENOMIC DNA]</scope>
    <source>
        <strain evidence="2 3">CCM 8545</strain>
    </source>
</reference>